<dbReference type="GO" id="GO:0016020">
    <property type="term" value="C:membrane"/>
    <property type="evidence" value="ECO:0007669"/>
    <property type="project" value="InterPro"/>
</dbReference>
<evidence type="ECO:0000313" key="4">
    <source>
        <dbReference type="Proteomes" id="UP000199441"/>
    </source>
</evidence>
<evidence type="ECO:0000256" key="1">
    <source>
        <dbReference type="SAM" id="SignalP"/>
    </source>
</evidence>
<evidence type="ECO:0000259" key="2">
    <source>
        <dbReference type="Pfam" id="PF13609"/>
    </source>
</evidence>
<keyword evidence="4" id="KW-1185">Reference proteome</keyword>
<feature type="chain" id="PRO_5011450541" evidence="1">
    <location>
        <begin position="20"/>
        <end position="337"/>
    </location>
</feature>
<dbReference type="Proteomes" id="UP000199441">
    <property type="component" value="Unassembled WGS sequence"/>
</dbReference>
<feature type="domain" description="Porin" evidence="2">
    <location>
        <begin position="7"/>
        <end position="319"/>
    </location>
</feature>
<evidence type="ECO:0000313" key="3">
    <source>
        <dbReference type="EMBL" id="SDX48581.1"/>
    </source>
</evidence>
<dbReference type="STRING" id="670155.SAMN04488001_3324"/>
<dbReference type="Gene3D" id="2.40.160.10">
    <property type="entry name" value="Porin"/>
    <property type="match status" value="1"/>
</dbReference>
<proteinExistence type="predicted"/>
<accession>A0A1H3C3B1</accession>
<dbReference type="InterPro" id="IPR033900">
    <property type="entry name" value="Gram_neg_porin_domain"/>
</dbReference>
<feature type="signal peptide" evidence="1">
    <location>
        <begin position="1"/>
        <end position="19"/>
    </location>
</feature>
<dbReference type="RefSeq" id="WP_089948041.1">
    <property type="nucleotide sequence ID" value="NZ_FNOI01000008.1"/>
</dbReference>
<sequence length="337" mass="33527">MKKILIASTALVSTAGVAAADVALSGRAEMGIYQVSGTDAQFFTDIDVTFTMSGETDNGLTFGASVDLDEGGGTDNVQIGGVTAPGFSTQNRATGDNSDDGGATIFVSGAFGTVTMGDTDGALDWAMTEAGNVGNPGSIADDETSHGGYLGAYLDGAQDGQILRWDYTSGAFGVAVSLEDDNGSKAANTDVGYAVGFKYALDLSGTTVNFGLGYQKAAGAIAAGFTDQGSATGVSVSASFANGLSAGMTYTDMSDMANDKHYSLGLGYTTGAISVHANYGKYTDNAAVAGGADVKGYGLAAAYDLGGGAVVHFGYGSSKPTGGVSTKSASLGLGLSF</sequence>
<name>A0A1H3C3B1_9RHOB</name>
<gene>
    <name evidence="3" type="ORF">SAMN04488001_3324</name>
</gene>
<dbReference type="OrthoDB" id="7326315at2"/>
<dbReference type="EMBL" id="FNOI01000008">
    <property type="protein sequence ID" value="SDX48581.1"/>
    <property type="molecule type" value="Genomic_DNA"/>
</dbReference>
<dbReference type="Pfam" id="PF13609">
    <property type="entry name" value="Porin_4"/>
    <property type="match status" value="1"/>
</dbReference>
<dbReference type="AlphaFoldDB" id="A0A1H3C3B1"/>
<dbReference type="SUPFAM" id="SSF56935">
    <property type="entry name" value="Porins"/>
    <property type="match status" value="1"/>
</dbReference>
<organism evidence="3 4">
    <name type="scientific">Litoreibacter albidus</name>
    <dbReference type="NCBI Taxonomy" id="670155"/>
    <lineage>
        <taxon>Bacteria</taxon>
        <taxon>Pseudomonadati</taxon>
        <taxon>Pseudomonadota</taxon>
        <taxon>Alphaproteobacteria</taxon>
        <taxon>Rhodobacterales</taxon>
        <taxon>Roseobacteraceae</taxon>
        <taxon>Litoreibacter</taxon>
    </lineage>
</organism>
<dbReference type="InterPro" id="IPR023614">
    <property type="entry name" value="Porin_dom_sf"/>
</dbReference>
<keyword evidence="1" id="KW-0732">Signal</keyword>
<dbReference type="GO" id="GO:0015288">
    <property type="term" value="F:porin activity"/>
    <property type="evidence" value="ECO:0007669"/>
    <property type="project" value="InterPro"/>
</dbReference>
<reference evidence="4" key="1">
    <citation type="submission" date="2016-10" db="EMBL/GenBank/DDBJ databases">
        <authorList>
            <person name="Varghese N."/>
            <person name="Submissions S."/>
        </authorList>
    </citation>
    <scope>NUCLEOTIDE SEQUENCE [LARGE SCALE GENOMIC DNA]</scope>
    <source>
        <strain evidence="4">DSM 26922</strain>
    </source>
</reference>
<protein>
    <submittedName>
        <fullName evidence="3">Outer membrane protein OmpU</fullName>
    </submittedName>
</protein>